<keyword evidence="2" id="KW-1185">Reference proteome</keyword>
<organism evidence="1 2">
    <name type="scientific">Archangium minus</name>
    <dbReference type="NCBI Taxonomy" id="83450"/>
    <lineage>
        <taxon>Bacteria</taxon>
        <taxon>Pseudomonadati</taxon>
        <taxon>Myxococcota</taxon>
        <taxon>Myxococcia</taxon>
        <taxon>Myxococcales</taxon>
        <taxon>Cystobacterineae</taxon>
        <taxon>Archangiaceae</taxon>
        <taxon>Archangium</taxon>
    </lineage>
</organism>
<dbReference type="Proteomes" id="UP001611383">
    <property type="component" value="Chromosome"/>
</dbReference>
<evidence type="ECO:0000313" key="2">
    <source>
        <dbReference type="Proteomes" id="UP001611383"/>
    </source>
</evidence>
<gene>
    <name evidence="1" type="ORF">F0U60_08260</name>
</gene>
<reference evidence="1 2" key="1">
    <citation type="submission" date="2019-08" db="EMBL/GenBank/DDBJ databases">
        <title>Archangium and Cystobacter genomes.</title>
        <authorList>
            <person name="Chen I.-C.K."/>
            <person name="Wielgoss S."/>
        </authorList>
    </citation>
    <scope>NUCLEOTIDE SEQUENCE [LARGE SCALE GENOMIC DNA]</scope>
    <source>
        <strain evidence="1 2">Cbm 6</strain>
    </source>
</reference>
<protein>
    <submittedName>
        <fullName evidence="1">Uncharacterized protein</fullName>
    </submittedName>
</protein>
<proteinExistence type="predicted"/>
<accession>A0ABY9WK40</accession>
<dbReference type="EMBL" id="CP043494">
    <property type="protein sequence ID" value="WNG44093.1"/>
    <property type="molecule type" value="Genomic_DNA"/>
</dbReference>
<sequence length="325" mass="37750">MRKRIVEYVLPTQEEQDLFTRIEQDLRWYHSTPYAHLTAFLVASRDNEQVRAQLERIIGVFRERKDSQKSDPNFKILSSAKPDASFVDLLTRLDCRLPRLTLLPHLTDREDFSTLADTLRSTASLLRGYIIDFRFCITAERLPQTLPALLTELSKLSERPEDRALLTRFPVIEVPFTEGGDDPALLANSLAELWSRWPQLNDSVNLSRGGYVKHFYALKELWHLARIMHQEQSVEADIAKLRASYGVEAAVEARIAAFDRAFLERYASLGRYNEWRHSNNSVVLEFDLDSIADTYECQSPVFVDNRWILERNSLELESDKEEDKR</sequence>
<name>A0ABY9WK40_9BACT</name>
<evidence type="ECO:0000313" key="1">
    <source>
        <dbReference type="EMBL" id="WNG44093.1"/>
    </source>
</evidence>
<dbReference type="RefSeq" id="WP_395816231.1">
    <property type="nucleotide sequence ID" value="NZ_CP043494.1"/>
</dbReference>